<dbReference type="PANTHER" id="PTHR34817">
    <property type="entry name" value="NUCLEOTIDYLTRANSFERASE"/>
    <property type="match status" value="1"/>
</dbReference>
<dbReference type="Proteomes" id="UP000318017">
    <property type="component" value="Chromosome"/>
</dbReference>
<dbReference type="InterPro" id="IPR018775">
    <property type="entry name" value="RlaP"/>
</dbReference>
<dbReference type="GO" id="GO:0016740">
    <property type="term" value="F:transferase activity"/>
    <property type="evidence" value="ECO:0007669"/>
    <property type="project" value="UniProtKB-KW"/>
</dbReference>
<dbReference type="OrthoDB" id="243791at2"/>
<name>A0A518GA48_9BACT</name>
<evidence type="ECO:0000313" key="2">
    <source>
        <dbReference type="Proteomes" id="UP000318017"/>
    </source>
</evidence>
<dbReference type="RefSeq" id="WP_145080519.1">
    <property type="nucleotide sequence ID" value="NZ_CP036298.1"/>
</dbReference>
<keyword evidence="1" id="KW-0808">Transferase</keyword>
<protein>
    <submittedName>
        <fullName evidence="1">Putative nucleotidyltransferase</fullName>
    </submittedName>
</protein>
<dbReference type="PANTHER" id="PTHR34817:SF2">
    <property type="entry name" value="NUCLEOTIDYLTRANSFERASE"/>
    <property type="match status" value="1"/>
</dbReference>
<proteinExistence type="predicted"/>
<dbReference type="KEGG" id="ahel:Q31a_37690"/>
<dbReference type="AlphaFoldDB" id="A0A518GA48"/>
<keyword evidence="2" id="KW-1185">Reference proteome</keyword>
<organism evidence="1 2">
    <name type="scientific">Aureliella helgolandensis</name>
    <dbReference type="NCBI Taxonomy" id="2527968"/>
    <lineage>
        <taxon>Bacteria</taxon>
        <taxon>Pseudomonadati</taxon>
        <taxon>Planctomycetota</taxon>
        <taxon>Planctomycetia</taxon>
        <taxon>Pirellulales</taxon>
        <taxon>Pirellulaceae</taxon>
        <taxon>Aureliella</taxon>
    </lineage>
</organism>
<reference evidence="1 2" key="1">
    <citation type="submission" date="2019-02" db="EMBL/GenBank/DDBJ databases">
        <title>Deep-cultivation of Planctomycetes and their phenomic and genomic characterization uncovers novel biology.</title>
        <authorList>
            <person name="Wiegand S."/>
            <person name="Jogler M."/>
            <person name="Boedeker C."/>
            <person name="Pinto D."/>
            <person name="Vollmers J."/>
            <person name="Rivas-Marin E."/>
            <person name="Kohn T."/>
            <person name="Peeters S.H."/>
            <person name="Heuer A."/>
            <person name="Rast P."/>
            <person name="Oberbeckmann S."/>
            <person name="Bunk B."/>
            <person name="Jeske O."/>
            <person name="Meyerdierks A."/>
            <person name="Storesund J.E."/>
            <person name="Kallscheuer N."/>
            <person name="Luecker S."/>
            <person name="Lage O.M."/>
            <person name="Pohl T."/>
            <person name="Merkel B.J."/>
            <person name="Hornburger P."/>
            <person name="Mueller R.-W."/>
            <person name="Bruemmer F."/>
            <person name="Labrenz M."/>
            <person name="Spormann A.M."/>
            <person name="Op den Camp H."/>
            <person name="Overmann J."/>
            <person name="Amann R."/>
            <person name="Jetten M.S.M."/>
            <person name="Mascher T."/>
            <person name="Medema M.H."/>
            <person name="Devos D.P."/>
            <person name="Kaster A.-K."/>
            <person name="Ovreas L."/>
            <person name="Rohde M."/>
            <person name="Galperin M.Y."/>
            <person name="Jogler C."/>
        </authorList>
    </citation>
    <scope>NUCLEOTIDE SEQUENCE [LARGE SCALE GENOMIC DNA]</scope>
    <source>
        <strain evidence="1 2">Q31a</strain>
    </source>
</reference>
<evidence type="ECO:0000313" key="1">
    <source>
        <dbReference type="EMBL" id="QDV25443.1"/>
    </source>
</evidence>
<accession>A0A518GA48</accession>
<gene>
    <name evidence="1" type="ORF">Q31a_37690</name>
</gene>
<dbReference type="Pfam" id="PF10127">
    <property type="entry name" value="RlaP"/>
    <property type="match status" value="1"/>
</dbReference>
<sequence>MPDSNIRSRLLSEGTQVVAMRDIRTANDRLAHPAGALGVIVRVPTHSSQAYQVRFGDGVEVALHSDQLVRLADYKTRQTGVWEGNSLSGQLLEYVIFRCVIGSRAYGLDDESSDTDIRGIYLPPAHLHWSLSGVPEQIEEDATQEVYWELQKFLVLALKANPNVLECLYSPIVLTATPLGRELLAMKEVFLSKLLFQTYSGYVASQFKKMQVDIRNQGSVEWKHVMHLIRLLISGIYVLQEHAVNVEVGDHREALLRIRHGEMPFQEVNRWRLDLQRQFELAYQTTTLPDRPDFRRANDFLIRARQSAVGADVP</sequence>
<dbReference type="EMBL" id="CP036298">
    <property type="protein sequence ID" value="QDV25443.1"/>
    <property type="molecule type" value="Genomic_DNA"/>
</dbReference>